<protein>
    <recommendedName>
        <fullName evidence="3">Endonuclease/exonuclease/phosphatase domain-containing protein</fullName>
    </recommendedName>
</protein>
<dbReference type="Proteomes" id="UP001303046">
    <property type="component" value="Unassembled WGS sequence"/>
</dbReference>
<gene>
    <name evidence="1" type="primary">Necator_chrX.g21875</name>
    <name evidence="1" type="ORF">RB195_021714</name>
</gene>
<accession>A0ABR1ECN1</accession>
<evidence type="ECO:0000313" key="2">
    <source>
        <dbReference type="Proteomes" id="UP001303046"/>
    </source>
</evidence>
<reference evidence="1 2" key="1">
    <citation type="submission" date="2023-08" db="EMBL/GenBank/DDBJ databases">
        <title>A Necator americanus chromosomal reference genome.</title>
        <authorList>
            <person name="Ilik V."/>
            <person name="Petrzelkova K.J."/>
            <person name="Pardy F."/>
            <person name="Fuh T."/>
            <person name="Niatou-Singa F.S."/>
            <person name="Gouil Q."/>
            <person name="Baker L."/>
            <person name="Ritchie M.E."/>
            <person name="Jex A.R."/>
            <person name="Gazzola D."/>
            <person name="Li H."/>
            <person name="Toshio Fujiwara R."/>
            <person name="Zhan B."/>
            <person name="Aroian R.V."/>
            <person name="Pafco B."/>
            <person name="Schwarz E.M."/>
        </authorList>
    </citation>
    <scope>NUCLEOTIDE SEQUENCE [LARGE SCALE GENOMIC DNA]</scope>
    <source>
        <strain evidence="1 2">Aroian</strain>
        <tissue evidence="1">Whole animal</tissue>
    </source>
</reference>
<dbReference type="InterPro" id="IPR036691">
    <property type="entry name" value="Endo/exonu/phosph_ase_sf"/>
</dbReference>
<sequence>MNDGRLVIRGEKVPSQNVGGVGFAVHPSFVHLVGAGGSDPQREVFYKFVVRDFNAKLGKATEEEYRNGRFGLGDRNENGNSLSGLLSAGYLSHGNSLFMKKDHRRWARKSPNGATRAEIDHILINRRWCLLDVLVVPPFCSGSDHRLPRATIRLSHTMEKNICYRERKRKEVVYDDYALEDSLSQGDWHM</sequence>
<dbReference type="Gene3D" id="3.60.10.10">
    <property type="entry name" value="Endonuclease/exonuclease/phosphatase"/>
    <property type="match status" value="1"/>
</dbReference>
<proteinExistence type="predicted"/>
<organism evidence="1 2">
    <name type="scientific">Necator americanus</name>
    <name type="common">Human hookworm</name>
    <dbReference type="NCBI Taxonomy" id="51031"/>
    <lineage>
        <taxon>Eukaryota</taxon>
        <taxon>Metazoa</taxon>
        <taxon>Ecdysozoa</taxon>
        <taxon>Nematoda</taxon>
        <taxon>Chromadorea</taxon>
        <taxon>Rhabditida</taxon>
        <taxon>Rhabditina</taxon>
        <taxon>Rhabditomorpha</taxon>
        <taxon>Strongyloidea</taxon>
        <taxon>Ancylostomatidae</taxon>
        <taxon>Bunostominae</taxon>
        <taxon>Necator</taxon>
    </lineage>
</organism>
<dbReference type="SUPFAM" id="SSF56219">
    <property type="entry name" value="DNase I-like"/>
    <property type="match status" value="1"/>
</dbReference>
<evidence type="ECO:0008006" key="3">
    <source>
        <dbReference type="Google" id="ProtNLM"/>
    </source>
</evidence>
<comment type="caution">
    <text evidence="1">The sequence shown here is derived from an EMBL/GenBank/DDBJ whole genome shotgun (WGS) entry which is preliminary data.</text>
</comment>
<keyword evidence="2" id="KW-1185">Reference proteome</keyword>
<dbReference type="EMBL" id="JAVFWL010000006">
    <property type="protein sequence ID" value="KAK6760343.1"/>
    <property type="molecule type" value="Genomic_DNA"/>
</dbReference>
<evidence type="ECO:0000313" key="1">
    <source>
        <dbReference type="EMBL" id="KAK6760343.1"/>
    </source>
</evidence>
<name>A0ABR1ECN1_NECAM</name>